<dbReference type="STRING" id="1150368.SAMN02927921_03188"/>
<proteinExistence type="predicted"/>
<gene>
    <name evidence="1" type="ORF">SAMN02927921_03188</name>
</gene>
<keyword evidence="2" id="KW-1185">Reference proteome</keyword>
<name>A0A1K1R5Z1_9FLAO</name>
<reference evidence="1 2" key="1">
    <citation type="submission" date="2016-11" db="EMBL/GenBank/DDBJ databases">
        <authorList>
            <person name="Jaros S."/>
            <person name="Januszkiewicz K."/>
            <person name="Wedrychowicz H."/>
        </authorList>
    </citation>
    <scope>NUCLEOTIDE SEQUENCE [LARGE SCALE GENOMIC DNA]</scope>
    <source>
        <strain evidence="1 2">CGMCC 1.12145</strain>
    </source>
</reference>
<dbReference type="AlphaFoldDB" id="A0A1K1R5Z1"/>
<sequence>MSIKLLFFKEYGICYRLFTKLRKGFEAVFYPEKNVSYIIYMCSGVPDISNFSRKPGYGIVFR</sequence>
<accession>A0A1K1R5Z1</accession>
<dbReference type="EMBL" id="FPJE01000019">
    <property type="protein sequence ID" value="SFW67337.1"/>
    <property type="molecule type" value="Genomic_DNA"/>
</dbReference>
<dbReference type="Proteomes" id="UP000182248">
    <property type="component" value="Unassembled WGS sequence"/>
</dbReference>
<organism evidence="1 2">
    <name type="scientific">Sinomicrobium oceani</name>
    <dbReference type="NCBI Taxonomy" id="1150368"/>
    <lineage>
        <taxon>Bacteria</taxon>
        <taxon>Pseudomonadati</taxon>
        <taxon>Bacteroidota</taxon>
        <taxon>Flavobacteriia</taxon>
        <taxon>Flavobacteriales</taxon>
        <taxon>Flavobacteriaceae</taxon>
        <taxon>Sinomicrobium</taxon>
    </lineage>
</organism>
<evidence type="ECO:0000313" key="1">
    <source>
        <dbReference type="EMBL" id="SFW67337.1"/>
    </source>
</evidence>
<protein>
    <submittedName>
        <fullName evidence="1">Uncharacterized protein</fullName>
    </submittedName>
</protein>
<evidence type="ECO:0000313" key="2">
    <source>
        <dbReference type="Proteomes" id="UP000182248"/>
    </source>
</evidence>